<dbReference type="InterPro" id="IPR013785">
    <property type="entry name" value="Aldolase_TIM"/>
</dbReference>
<proteinExistence type="inferred from homology"/>
<evidence type="ECO:0000256" key="8">
    <source>
        <dbReference type="ARBA" id="ARBA00023126"/>
    </source>
</evidence>
<evidence type="ECO:0000256" key="10">
    <source>
        <dbReference type="ARBA" id="ARBA00048810"/>
    </source>
</evidence>
<dbReference type="NCBIfam" id="NF002881">
    <property type="entry name" value="PRK03343.1"/>
    <property type="match status" value="1"/>
</dbReference>
<dbReference type="Gene3D" id="3.20.20.70">
    <property type="entry name" value="Aldolase class I"/>
    <property type="match status" value="1"/>
</dbReference>
<dbReference type="CDD" id="cd00955">
    <property type="entry name" value="Transaldolase_like"/>
    <property type="match status" value="1"/>
</dbReference>
<comment type="similarity">
    <text evidence="4 11">Belongs to the transaldolase family. Type 2 subfamily.</text>
</comment>
<dbReference type="NCBIfam" id="TIGR00876">
    <property type="entry name" value="tal_mycobact"/>
    <property type="match status" value="1"/>
</dbReference>
<dbReference type="UniPathway" id="UPA00115">
    <property type="reaction ID" value="UER00414"/>
</dbReference>
<evidence type="ECO:0000313" key="12">
    <source>
        <dbReference type="EMBL" id="AOV16398.1"/>
    </source>
</evidence>
<comment type="pathway">
    <text evidence="3 11">Carbohydrate degradation; pentose phosphate pathway; D-glyceraldehyde 3-phosphate and beta-D-fructose 6-phosphate from D-ribose 5-phosphate and D-xylulose 5-phosphate (non-oxidative stage): step 2/3.</text>
</comment>
<evidence type="ECO:0000313" key="13">
    <source>
        <dbReference type="Proteomes" id="UP000095342"/>
    </source>
</evidence>
<protein>
    <recommendedName>
        <fullName evidence="5 11">Transaldolase</fullName>
        <ecNumber evidence="5 11">2.2.1.2</ecNumber>
    </recommendedName>
</protein>
<evidence type="ECO:0000256" key="1">
    <source>
        <dbReference type="ARBA" id="ARBA00003518"/>
    </source>
</evidence>
<dbReference type="SUPFAM" id="SSF51569">
    <property type="entry name" value="Aldolase"/>
    <property type="match status" value="1"/>
</dbReference>
<dbReference type="InterPro" id="IPR001585">
    <property type="entry name" value="TAL/FSA"/>
</dbReference>
<dbReference type="Pfam" id="PF00923">
    <property type="entry name" value="TAL_FSA"/>
    <property type="match status" value="1"/>
</dbReference>
<dbReference type="HAMAP" id="MF_00493">
    <property type="entry name" value="Transaldolase_2"/>
    <property type="match status" value="1"/>
</dbReference>
<dbReference type="PANTHER" id="PTHR10683:SF31">
    <property type="entry name" value="TRANSALDOLASE"/>
    <property type="match status" value="1"/>
</dbReference>
<keyword evidence="13" id="KW-1185">Reference proteome</keyword>
<evidence type="ECO:0000256" key="3">
    <source>
        <dbReference type="ARBA" id="ARBA00004857"/>
    </source>
</evidence>
<evidence type="ECO:0000256" key="5">
    <source>
        <dbReference type="ARBA" id="ARBA00013151"/>
    </source>
</evidence>
<gene>
    <name evidence="11" type="primary">tal</name>
    <name evidence="12" type="ORF">BJI67_04335</name>
</gene>
<name>A0A1D8K615_9GAMM</name>
<evidence type="ECO:0000256" key="7">
    <source>
        <dbReference type="ARBA" id="ARBA00022679"/>
    </source>
</evidence>
<dbReference type="EMBL" id="CP017448">
    <property type="protein sequence ID" value="AOV16398.1"/>
    <property type="molecule type" value="Genomic_DNA"/>
</dbReference>
<evidence type="ECO:0000256" key="11">
    <source>
        <dbReference type="HAMAP-Rule" id="MF_00493"/>
    </source>
</evidence>
<dbReference type="KEGG" id="aaeo:BJI67_04335"/>
<keyword evidence="8 11" id="KW-0570">Pentose shunt</keyword>
<keyword evidence="6 11" id="KW-0963">Cytoplasm</keyword>
<comment type="subcellular location">
    <subcellularLocation>
        <location evidence="2 11">Cytoplasm</location>
    </subcellularLocation>
</comment>
<sequence>MPNPTPLHTLATERGQSIWLDYISRDLMTSGDLHRMVTREGLRGMTSNPSIFDKAISAGHIYDDALLAEYRRDPEQTPQELFFSLAVDDICDAADHFAEVYRDNARHDGFVSLEVSPDIADDTDATVNEAQALHARVNRANLMIKVPATRAGLQAIRHLTEAGISVNVTLLFSVQRYVDVVEAYLDGLEARLAEGLPLDGISSVASFFISRVDTLLDGELAALSDPAANSLLGRCAIANAQLAYAHFMDIVASPRWQALAAAGANPQRLLWASTSTKNPDYPPLLYVDGLIGAQTVNTLPPATYEAFLKRGEVPPAALPGDVEAARADIASLGELGIDLEAATDRLERDGVAAFADAFHHLLATIEERLEHIKAEA</sequence>
<reference evidence="12 13" key="1">
    <citation type="submission" date="2016-09" db="EMBL/GenBank/DDBJ databases">
        <title>Acidihalobacter prosperus V6 (DSM14174).</title>
        <authorList>
            <person name="Khaleque H.N."/>
            <person name="Ramsay J.P."/>
            <person name="Murphy R.J.T."/>
            <person name="Kaksonen A.H."/>
            <person name="Boxall N.J."/>
            <person name="Watkin E.L.J."/>
        </authorList>
    </citation>
    <scope>NUCLEOTIDE SEQUENCE [LARGE SCALE GENOMIC DNA]</scope>
    <source>
        <strain evidence="12 13">V6</strain>
    </source>
</reference>
<comment type="function">
    <text evidence="1 11">Transaldolase is important for the balance of metabolites in the pentose-phosphate pathway.</text>
</comment>
<dbReference type="PANTHER" id="PTHR10683">
    <property type="entry name" value="TRANSALDOLASE"/>
    <property type="match status" value="1"/>
</dbReference>
<dbReference type="GO" id="GO:0004801">
    <property type="term" value="F:transaldolase activity"/>
    <property type="evidence" value="ECO:0007669"/>
    <property type="project" value="UniProtKB-UniRule"/>
</dbReference>
<dbReference type="InterPro" id="IPR018225">
    <property type="entry name" value="Transaldolase_AS"/>
</dbReference>
<dbReference type="PROSITE" id="PS00958">
    <property type="entry name" value="TRANSALDOLASE_2"/>
    <property type="match status" value="1"/>
</dbReference>
<dbReference type="InterPro" id="IPR004732">
    <property type="entry name" value="Transaldolase_2"/>
</dbReference>
<dbReference type="GO" id="GO:0005975">
    <property type="term" value="P:carbohydrate metabolic process"/>
    <property type="evidence" value="ECO:0007669"/>
    <property type="project" value="InterPro"/>
</dbReference>
<evidence type="ECO:0000256" key="6">
    <source>
        <dbReference type="ARBA" id="ARBA00022490"/>
    </source>
</evidence>
<dbReference type="AlphaFoldDB" id="A0A1D8K615"/>
<evidence type="ECO:0000256" key="2">
    <source>
        <dbReference type="ARBA" id="ARBA00004496"/>
    </source>
</evidence>
<dbReference type="RefSeq" id="WP_070071990.1">
    <property type="nucleotide sequence ID" value="NZ_CP017448.1"/>
</dbReference>
<organism evidence="12 13">
    <name type="scientific">Acidihalobacter aeolianus</name>
    <dbReference type="NCBI Taxonomy" id="2792603"/>
    <lineage>
        <taxon>Bacteria</taxon>
        <taxon>Pseudomonadati</taxon>
        <taxon>Pseudomonadota</taxon>
        <taxon>Gammaproteobacteria</taxon>
        <taxon>Chromatiales</taxon>
        <taxon>Ectothiorhodospiraceae</taxon>
        <taxon>Acidihalobacter</taxon>
    </lineage>
</organism>
<evidence type="ECO:0000256" key="9">
    <source>
        <dbReference type="ARBA" id="ARBA00023270"/>
    </source>
</evidence>
<evidence type="ECO:0000256" key="4">
    <source>
        <dbReference type="ARBA" id="ARBA00008426"/>
    </source>
</evidence>
<dbReference type="Proteomes" id="UP000095342">
    <property type="component" value="Chromosome"/>
</dbReference>
<keyword evidence="9 11" id="KW-0704">Schiff base</keyword>
<dbReference type="GO" id="GO:0005737">
    <property type="term" value="C:cytoplasm"/>
    <property type="evidence" value="ECO:0007669"/>
    <property type="project" value="UniProtKB-SubCell"/>
</dbReference>
<comment type="catalytic activity">
    <reaction evidence="10 11">
        <text>D-sedoheptulose 7-phosphate + D-glyceraldehyde 3-phosphate = D-erythrose 4-phosphate + beta-D-fructose 6-phosphate</text>
        <dbReference type="Rhea" id="RHEA:17053"/>
        <dbReference type="ChEBI" id="CHEBI:16897"/>
        <dbReference type="ChEBI" id="CHEBI:57483"/>
        <dbReference type="ChEBI" id="CHEBI:57634"/>
        <dbReference type="ChEBI" id="CHEBI:59776"/>
        <dbReference type="EC" id="2.2.1.2"/>
    </reaction>
</comment>
<accession>A0A1D8K615</accession>
<keyword evidence="7 11" id="KW-0808">Transferase</keyword>
<dbReference type="GO" id="GO:0006098">
    <property type="term" value="P:pentose-phosphate shunt"/>
    <property type="evidence" value="ECO:0007669"/>
    <property type="project" value="UniProtKB-UniRule"/>
</dbReference>
<dbReference type="PIRSF" id="PIRSF036915">
    <property type="entry name" value="Trnald_Bac_Plnt"/>
    <property type="match status" value="1"/>
</dbReference>
<dbReference type="EC" id="2.2.1.2" evidence="5 11"/>
<feature type="active site" description="Schiff-base intermediate with substrate" evidence="11">
    <location>
        <position position="145"/>
    </location>
</feature>